<sequence>MTALSLGERLFIQGGIAQDLRADGRGRLDYRTLYVETGVIPQANGSARVRFGGTDVIASAKAEIGRPTLLQPDKGKVSTHVDCSSTAAPMFEGRGGEELSSELSIALQRCLLGGKSGAGAGIDLSSLIIVEGKVCWDLYIECLVVSSDGNLLDALGAAIKAALSNTGIPRVQVAADAASEEQPEVDISDEEFLQFDTSSVPVIVTLTKVGRHYIVDATPEEESQMSSAVSVSVNRKGHICGLTKRGGAGLDPSVILDMISVAKHVSEQLLTKLDSEISAAESREEDK</sequence>
<evidence type="ECO:0000313" key="2">
    <source>
        <dbReference type="Proteomes" id="UP001057402"/>
    </source>
</evidence>
<reference evidence="2" key="1">
    <citation type="journal article" date="2023" name="Front. Plant Sci.">
        <title>Chromosomal-level genome assembly of Melastoma candidum provides insights into trichome evolution.</title>
        <authorList>
            <person name="Zhong Y."/>
            <person name="Wu W."/>
            <person name="Sun C."/>
            <person name="Zou P."/>
            <person name="Liu Y."/>
            <person name="Dai S."/>
            <person name="Zhou R."/>
        </authorList>
    </citation>
    <scope>NUCLEOTIDE SEQUENCE [LARGE SCALE GENOMIC DNA]</scope>
</reference>
<gene>
    <name evidence="1" type="ORF">MLD38_025768</name>
</gene>
<name>A0ACB9P3A9_9MYRT</name>
<evidence type="ECO:0000313" key="1">
    <source>
        <dbReference type="EMBL" id="KAI4340985.1"/>
    </source>
</evidence>
<accession>A0ACB9P3A9</accession>
<proteinExistence type="predicted"/>
<dbReference type="Proteomes" id="UP001057402">
    <property type="component" value="Chromosome 7"/>
</dbReference>
<comment type="caution">
    <text evidence="1">The sequence shown here is derived from an EMBL/GenBank/DDBJ whole genome shotgun (WGS) entry which is preliminary data.</text>
</comment>
<dbReference type="EMBL" id="CM042886">
    <property type="protein sequence ID" value="KAI4340985.1"/>
    <property type="molecule type" value="Genomic_DNA"/>
</dbReference>
<protein>
    <submittedName>
        <fullName evidence="1">Uncharacterized protein</fullName>
    </submittedName>
</protein>
<keyword evidence="2" id="KW-1185">Reference proteome</keyword>
<organism evidence="1 2">
    <name type="scientific">Melastoma candidum</name>
    <dbReference type="NCBI Taxonomy" id="119954"/>
    <lineage>
        <taxon>Eukaryota</taxon>
        <taxon>Viridiplantae</taxon>
        <taxon>Streptophyta</taxon>
        <taxon>Embryophyta</taxon>
        <taxon>Tracheophyta</taxon>
        <taxon>Spermatophyta</taxon>
        <taxon>Magnoliopsida</taxon>
        <taxon>eudicotyledons</taxon>
        <taxon>Gunneridae</taxon>
        <taxon>Pentapetalae</taxon>
        <taxon>rosids</taxon>
        <taxon>malvids</taxon>
        <taxon>Myrtales</taxon>
        <taxon>Melastomataceae</taxon>
        <taxon>Melastomatoideae</taxon>
        <taxon>Melastomateae</taxon>
        <taxon>Melastoma</taxon>
    </lineage>
</organism>